<reference evidence="5 6" key="1">
    <citation type="submission" date="2024-02" db="EMBL/GenBank/DDBJ databases">
        <authorList>
            <person name="Daric V."/>
            <person name="Darras S."/>
        </authorList>
    </citation>
    <scope>NUCLEOTIDE SEQUENCE [LARGE SCALE GENOMIC DNA]</scope>
</reference>
<name>A0ABP0GIQ7_CLALP</name>
<evidence type="ECO:0000259" key="4">
    <source>
        <dbReference type="Pfam" id="PF02582"/>
    </source>
</evidence>
<gene>
    <name evidence="5" type="ORF">CVLEPA_LOCUS22731</name>
</gene>
<evidence type="ECO:0000313" key="5">
    <source>
        <dbReference type="EMBL" id="CAK8690090.1"/>
    </source>
</evidence>
<dbReference type="Pfam" id="PF02582">
    <property type="entry name" value="DUF155"/>
    <property type="match status" value="1"/>
</dbReference>
<proteinExistence type="inferred from homology"/>
<feature type="region of interest" description="Disordered" evidence="2">
    <location>
        <begin position="59"/>
        <end position="80"/>
    </location>
</feature>
<dbReference type="InterPro" id="IPR003734">
    <property type="entry name" value="DUF155"/>
</dbReference>
<organism evidence="5 6">
    <name type="scientific">Clavelina lepadiformis</name>
    <name type="common">Light-bulb sea squirt</name>
    <name type="synonym">Ascidia lepadiformis</name>
    <dbReference type="NCBI Taxonomy" id="159417"/>
    <lineage>
        <taxon>Eukaryota</taxon>
        <taxon>Metazoa</taxon>
        <taxon>Chordata</taxon>
        <taxon>Tunicata</taxon>
        <taxon>Ascidiacea</taxon>
        <taxon>Aplousobranchia</taxon>
        <taxon>Clavelinidae</taxon>
        <taxon>Clavelina</taxon>
    </lineage>
</organism>
<comment type="similarity">
    <text evidence="1">Belongs to the RMD1/sif2 family.</text>
</comment>
<sequence>MFEGMRVVGKKVLRTSVQQVLYTSTLSNILTQNSWFKWCTGMDSAVLCQNTGLDDMQATSKSKQIDHSKVKSGKTISRPKTKQPVSLFDGLSHAKLCITFATADHYRFAGLIHCVRCDGHLEHVSLPTDVTNVAAFGTSHESLLRSNGRGYIFFFREGAISFWNISEDATKNFMHLAKKFEEEPYKMHLIRWESEQMTYKFVSSETKIAKNCFHFCDTPGNSEYRRRTEMYAFSNALVASVKLAHWEHALDRLIQSIESIPKDMMTGSLFHYQTPKTVLQKIGEVFMMRHQINLKHNLLDVPDVYWDREELEKLYTETADFLNVTRRVKLMNEKLSYCAHMMELAKSHLAEQKSMRIEILIVVLILIEVLYLNLSRIFYCAFYILFSFNIFVLGYF</sequence>
<protein>
    <recommendedName>
        <fullName evidence="4">DUF155 domain-containing protein</fullName>
    </recommendedName>
</protein>
<comment type="caution">
    <text evidence="5">The sequence shown here is derived from an EMBL/GenBank/DDBJ whole genome shotgun (WGS) entry which is preliminary data.</text>
</comment>
<evidence type="ECO:0000313" key="6">
    <source>
        <dbReference type="Proteomes" id="UP001642483"/>
    </source>
</evidence>
<evidence type="ECO:0000256" key="2">
    <source>
        <dbReference type="SAM" id="MobiDB-lite"/>
    </source>
</evidence>
<keyword evidence="3" id="KW-1133">Transmembrane helix</keyword>
<keyword evidence="6" id="KW-1185">Reference proteome</keyword>
<keyword evidence="3" id="KW-0812">Transmembrane</keyword>
<feature type="transmembrane region" description="Helical" evidence="3">
    <location>
        <begin position="355"/>
        <end position="372"/>
    </location>
</feature>
<dbReference type="PANTHER" id="PTHR16255">
    <property type="entry name" value="REQUIRED FOR MEIOTIC NUCLEAR DIVISION PROTEIN 1 HOMOLOG"/>
    <property type="match status" value="1"/>
</dbReference>
<accession>A0ABP0GIQ7</accession>
<evidence type="ECO:0000256" key="3">
    <source>
        <dbReference type="SAM" id="Phobius"/>
    </source>
</evidence>
<dbReference type="Proteomes" id="UP001642483">
    <property type="component" value="Unassembled WGS sequence"/>
</dbReference>
<feature type="transmembrane region" description="Helical" evidence="3">
    <location>
        <begin position="377"/>
        <end position="395"/>
    </location>
</feature>
<evidence type="ECO:0000256" key="1">
    <source>
        <dbReference type="ARBA" id="ARBA00008306"/>
    </source>
</evidence>
<keyword evidence="3" id="KW-0472">Membrane</keyword>
<dbReference type="InterPro" id="IPR051624">
    <property type="entry name" value="RMD1/Sad1-interacting"/>
</dbReference>
<feature type="domain" description="DUF155" evidence="4">
    <location>
        <begin position="152"/>
        <end position="332"/>
    </location>
</feature>
<dbReference type="PANTHER" id="PTHR16255:SF1">
    <property type="entry name" value="REQUIRED FOR MEIOTIC NUCLEAR DIVISION PROTEIN 1 HOMOLOG"/>
    <property type="match status" value="1"/>
</dbReference>
<dbReference type="EMBL" id="CAWYQH010000112">
    <property type="protein sequence ID" value="CAK8690090.1"/>
    <property type="molecule type" value="Genomic_DNA"/>
</dbReference>